<comment type="caution">
    <text evidence="2">The sequence shown here is derived from an EMBL/GenBank/DDBJ whole genome shotgun (WGS) entry which is preliminary data.</text>
</comment>
<keyword evidence="3" id="KW-1185">Reference proteome</keyword>
<dbReference type="Gene3D" id="2.60.40.10">
    <property type="entry name" value="Immunoglobulins"/>
    <property type="match status" value="4"/>
</dbReference>
<dbReference type="Proteomes" id="UP001620295">
    <property type="component" value="Unassembled WGS sequence"/>
</dbReference>
<protein>
    <submittedName>
        <fullName evidence="2">Ig-like domain-containing protein</fullName>
    </submittedName>
</protein>
<reference evidence="2 3" key="1">
    <citation type="submission" date="2024-11" db="EMBL/GenBank/DDBJ databases">
        <title>The Natural Products Discovery Center: Release of the First 8490 Sequenced Strains for Exploring Actinobacteria Biosynthetic Diversity.</title>
        <authorList>
            <person name="Kalkreuter E."/>
            <person name="Kautsar S.A."/>
            <person name="Yang D."/>
            <person name="Bader C.D."/>
            <person name="Teijaro C.N."/>
            <person name="Fluegel L."/>
            <person name="Davis C.M."/>
            <person name="Simpson J.R."/>
            <person name="Lauterbach L."/>
            <person name="Steele A.D."/>
            <person name="Gui C."/>
            <person name="Meng S."/>
            <person name="Li G."/>
            <person name="Viehrig K."/>
            <person name="Ye F."/>
            <person name="Su P."/>
            <person name="Kiefer A.F."/>
            <person name="Nichols A."/>
            <person name="Cepeda A.J."/>
            <person name="Yan W."/>
            <person name="Fan B."/>
            <person name="Jiang Y."/>
            <person name="Adhikari A."/>
            <person name="Zheng C.-J."/>
            <person name="Schuster L."/>
            <person name="Cowan T.M."/>
            <person name="Smanski M.J."/>
            <person name="Chevrette M.G."/>
            <person name="De Carvalho L.P.S."/>
            <person name="Shen B."/>
        </authorList>
    </citation>
    <scope>NUCLEOTIDE SEQUENCE [LARGE SCALE GENOMIC DNA]</scope>
    <source>
        <strain evidence="2 3">NPDC020863</strain>
    </source>
</reference>
<dbReference type="EMBL" id="JBJDQH010000003">
    <property type="protein sequence ID" value="MFK4265275.1"/>
    <property type="molecule type" value="Genomic_DNA"/>
</dbReference>
<sequence length="403" mass="38801">MPSPTITLVTVSPNPAVVGQSFTVTATVIPLGVGTPTGTVTISIPGATPPSQSPALVGGVASATFTSSTPGVLTVTATYSGDANFTGSTGSNAVVVLQGTTTTSVVSTPDPSALGQNVAITATVTAVAPATGTPTGTVTFVVTGSGGGTFNAPLNGSGQATINLNTLGAGTHAITAIYGGDTKFLPSTGSDTQTVNPGPAATTTTVSDVPDPSVFGQPVTFTAIVTTNPPATGIPTGTVSFTISGPGGTVTGSGTLVGGVATFTTSALNANATAYTVTAVYNPNTTNFLTSTGTGSHQVNKASTLTSVTSSPDPSTAGSPVTYVAFVAAVPPGAGVPTGNVTFTVTDSGSNPVSTATVALDSNGFAVFNDATVLTAGTYTVSATYGGSGNFLTSGASDTHVVV</sequence>
<name>A0ABW8LJP6_9ACTN</name>
<feature type="domain" description="Bacterial Ig-like" evidence="1">
    <location>
        <begin position="308"/>
        <end position="403"/>
    </location>
</feature>
<evidence type="ECO:0000259" key="1">
    <source>
        <dbReference type="Pfam" id="PF16640"/>
    </source>
</evidence>
<dbReference type="InterPro" id="IPR032109">
    <property type="entry name" value="Big_3_5"/>
</dbReference>
<feature type="domain" description="Bacterial Ig-like" evidence="1">
    <location>
        <begin position="208"/>
        <end position="294"/>
    </location>
</feature>
<dbReference type="Pfam" id="PF16640">
    <property type="entry name" value="Big_3_5"/>
    <property type="match status" value="4"/>
</dbReference>
<feature type="domain" description="Bacterial Ig-like" evidence="1">
    <location>
        <begin position="106"/>
        <end position="196"/>
    </location>
</feature>
<organism evidence="2 3">
    <name type="scientific">Streptomyces milbemycinicus</name>
    <dbReference type="NCBI Taxonomy" id="476552"/>
    <lineage>
        <taxon>Bacteria</taxon>
        <taxon>Bacillati</taxon>
        <taxon>Actinomycetota</taxon>
        <taxon>Actinomycetes</taxon>
        <taxon>Kitasatosporales</taxon>
        <taxon>Streptomycetaceae</taxon>
        <taxon>Streptomyces</taxon>
    </lineage>
</organism>
<feature type="domain" description="Bacterial Ig-like" evidence="1">
    <location>
        <begin position="9"/>
        <end position="95"/>
    </location>
</feature>
<dbReference type="InterPro" id="IPR013783">
    <property type="entry name" value="Ig-like_fold"/>
</dbReference>
<proteinExistence type="predicted"/>
<evidence type="ECO:0000313" key="2">
    <source>
        <dbReference type="EMBL" id="MFK4265275.1"/>
    </source>
</evidence>
<dbReference type="RefSeq" id="WP_358634532.1">
    <property type="nucleotide sequence ID" value="NZ_JBFAEV010000005.1"/>
</dbReference>
<gene>
    <name evidence="2" type="ORF">ACI2L5_10045</name>
</gene>
<accession>A0ABW8LJP6</accession>
<evidence type="ECO:0000313" key="3">
    <source>
        <dbReference type="Proteomes" id="UP001620295"/>
    </source>
</evidence>